<dbReference type="OrthoDB" id="1933369at2759"/>
<proteinExistence type="predicted"/>
<comment type="caution">
    <text evidence="1">The sequence shown here is derived from an EMBL/GenBank/DDBJ whole genome shotgun (WGS) entry which is preliminary data.</text>
</comment>
<keyword evidence="2" id="KW-1185">Reference proteome</keyword>
<dbReference type="Proteomes" id="UP000631114">
    <property type="component" value="Unassembled WGS sequence"/>
</dbReference>
<organism evidence="1 2">
    <name type="scientific">Coptis chinensis</name>
    <dbReference type="NCBI Taxonomy" id="261450"/>
    <lineage>
        <taxon>Eukaryota</taxon>
        <taxon>Viridiplantae</taxon>
        <taxon>Streptophyta</taxon>
        <taxon>Embryophyta</taxon>
        <taxon>Tracheophyta</taxon>
        <taxon>Spermatophyta</taxon>
        <taxon>Magnoliopsida</taxon>
        <taxon>Ranunculales</taxon>
        <taxon>Ranunculaceae</taxon>
        <taxon>Coptidoideae</taxon>
        <taxon>Coptis</taxon>
    </lineage>
</organism>
<sequence length="92" mass="10082">MQSMPGPAQVLELCAETLKGWTHLRIGADSTSAVQSFGNRDPLEHEDRWQKAMPSLNHVLFTSTWREVSSCADCMANFGVKLGLNVGMNFAG</sequence>
<evidence type="ECO:0000313" key="2">
    <source>
        <dbReference type="Proteomes" id="UP000631114"/>
    </source>
</evidence>
<protein>
    <submittedName>
        <fullName evidence="1">Uncharacterized protein</fullName>
    </submittedName>
</protein>
<name>A0A835HXJ0_9MAGN</name>
<reference evidence="1 2" key="1">
    <citation type="submission" date="2020-10" db="EMBL/GenBank/DDBJ databases">
        <title>The Coptis chinensis genome and diversification of protoberbering-type alkaloids.</title>
        <authorList>
            <person name="Wang B."/>
            <person name="Shu S."/>
            <person name="Song C."/>
            <person name="Liu Y."/>
        </authorList>
    </citation>
    <scope>NUCLEOTIDE SEQUENCE [LARGE SCALE GENOMIC DNA]</scope>
    <source>
        <strain evidence="1">HL-2020</strain>
        <tissue evidence="1">Leaf</tissue>
    </source>
</reference>
<dbReference type="EMBL" id="JADFTS010000005">
    <property type="protein sequence ID" value="KAF9605997.1"/>
    <property type="molecule type" value="Genomic_DNA"/>
</dbReference>
<gene>
    <name evidence="1" type="ORF">IFM89_021323</name>
</gene>
<evidence type="ECO:0000313" key="1">
    <source>
        <dbReference type="EMBL" id="KAF9605997.1"/>
    </source>
</evidence>
<dbReference type="AlphaFoldDB" id="A0A835HXJ0"/>
<accession>A0A835HXJ0</accession>